<gene>
    <name evidence="1" type="ORF">CGZ75_07745</name>
</gene>
<comment type="caution">
    <text evidence="1">The sequence shown here is derived from an EMBL/GenBank/DDBJ whole genome shotgun (WGS) entry which is preliminary data.</text>
</comment>
<keyword evidence="2" id="KW-1185">Reference proteome</keyword>
<name>A0A229P359_9BACL</name>
<dbReference type="RefSeq" id="WP_089523634.1">
    <property type="nucleotide sequence ID" value="NZ_NMUQ01000001.1"/>
</dbReference>
<dbReference type="Proteomes" id="UP000215145">
    <property type="component" value="Unassembled WGS sequence"/>
</dbReference>
<dbReference type="AlphaFoldDB" id="A0A229P359"/>
<reference evidence="1 2" key="1">
    <citation type="submission" date="2017-07" db="EMBL/GenBank/DDBJ databases">
        <title>Paenibacillus herberti R33 genome sequencing and assembly.</title>
        <authorList>
            <person name="Su W."/>
        </authorList>
    </citation>
    <scope>NUCLEOTIDE SEQUENCE [LARGE SCALE GENOMIC DNA]</scope>
    <source>
        <strain evidence="1 2">R33</strain>
    </source>
</reference>
<evidence type="ECO:0000313" key="2">
    <source>
        <dbReference type="Proteomes" id="UP000215145"/>
    </source>
</evidence>
<proteinExistence type="predicted"/>
<sequence length="182" mass="21431">MTCRRFFTFILIIFLLLNIILVTEKVKNNTKTTVKEMVISYEPMMGRIAFARNNISLALQENQNSELLLHQASAYLDDSYMDYLSLIKFLQRKDIPYESFHPLLNNAKLFSYVVLADKLSGNDLDKKRLGEINEDLTLILDTLPKQLKKDQEITQLRQAFEELKSRYLQRILFMSRLRAYPK</sequence>
<evidence type="ECO:0000313" key="1">
    <source>
        <dbReference type="EMBL" id="OXM16550.1"/>
    </source>
</evidence>
<organism evidence="1 2">
    <name type="scientific">Paenibacillus herberti</name>
    <dbReference type="NCBI Taxonomy" id="1619309"/>
    <lineage>
        <taxon>Bacteria</taxon>
        <taxon>Bacillati</taxon>
        <taxon>Bacillota</taxon>
        <taxon>Bacilli</taxon>
        <taxon>Bacillales</taxon>
        <taxon>Paenibacillaceae</taxon>
        <taxon>Paenibacillus</taxon>
    </lineage>
</organism>
<dbReference type="EMBL" id="NMUQ01000001">
    <property type="protein sequence ID" value="OXM16550.1"/>
    <property type="molecule type" value="Genomic_DNA"/>
</dbReference>
<accession>A0A229P359</accession>
<protein>
    <submittedName>
        <fullName evidence="1">Uncharacterized protein</fullName>
    </submittedName>
</protein>